<dbReference type="Gene3D" id="2.60.120.10">
    <property type="entry name" value="Jelly Rolls"/>
    <property type="match status" value="1"/>
</dbReference>
<name>A0A974S4X2_9SPHN</name>
<sequence>MSADDYGLLQPQLESVVMEKDLVLEECDQATGHVWFPNTGLGSIMAFTPHGDKVEAGLLGRDGMSGTALSMGAERTPLKIVMQVGGEGLRIRAGAFRQAIEQSRTLHTLVLRYAQSLAIQTAYTALTNVTHPVEVRLARWLLMAHDRTDGDELALTHDYMAVMLAVRRPSLTTSLHVLEGNRLIRGTRGVVTVRDRAALEEFADGSYGRPEIEYGRLIGPFFA</sequence>
<accession>A0A974S4X2</accession>
<dbReference type="GO" id="GO:0006355">
    <property type="term" value="P:regulation of DNA-templated transcription"/>
    <property type="evidence" value="ECO:0007669"/>
    <property type="project" value="InterPro"/>
</dbReference>
<dbReference type="SUPFAM" id="SSF46785">
    <property type="entry name" value="Winged helix' DNA-binding domain"/>
    <property type="match status" value="1"/>
</dbReference>
<keyword evidence="3" id="KW-1185">Reference proteome</keyword>
<dbReference type="GO" id="GO:0003677">
    <property type="term" value="F:DNA binding"/>
    <property type="evidence" value="ECO:0007669"/>
    <property type="project" value="InterPro"/>
</dbReference>
<dbReference type="InterPro" id="IPR014710">
    <property type="entry name" value="RmlC-like_jellyroll"/>
</dbReference>
<dbReference type="KEGG" id="sari:H5J25_04065"/>
<organism evidence="2 3">
    <name type="scientific">Sphingomonas aliaeris</name>
    <dbReference type="NCBI Taxonomy" id="2759526"/>
    <lineage>
        <taxon>Bacteria</taxon>
        <taxon>Pseudomonadati</taxon>
        <taxon>Pseudomonadota</taxon>
        <taxon>Alphaproteobacteria</taxon>
        <taxon>Sphingomonadales</taxon>
        <taxon>Sphingomonadaceae</taxon>
        <taxon>Sphingomonas</taxon>
    </lineage>
</organism>
<gene>
    <name evidence="2" type="ORF">H5J25_04065</name>
</gene>
<feature type="domain" description="HTH crp-type" evidence="1">
    <location>
        <begin position="136"/>
        <end position="202"/>
    </location>
</feature>
<dbReference type="AlphaFoldDB" id="A0A974S4X2"/>
<reference evidence="3" key="1">
    <citation type="submission" date="2020-09" db="EMBL/GenBank/DDBJ databases">
        <title>Sphingomonas sp., a new species isolated from pork steak.</title>
        <authorList>
            <person name="Heidler von Heilborn D."/>
        </authorList>
    </citation>
    <scope>NUCLEOTIDE SEQUENCE [LARGE SCALE GENOMIC DNA]</scope>
</reference>
<dbReference type="InterPro" id="IPR036390">
    <property type="entry name" value="WH_DNA-bd_sf"/>
</dbReference>
<dbReference type="EMBL" id="CP061035">
    <property type="protein sequence ID" value="QQV77934.1"/>
    <property type="molecule type" value="Genomic_DNA"/>
</dbReference>
<protein>
    <submittedName>
        <fullName evidence="2">Crp/Fnr family transcriptional regulator</fullName>
    </submittedName>
</protein>
<dbReference type="InterPro" id="IPR012318">
    <property type="entry name" value="HTH_CRP"/>
</dbReference>
<dbReference type="RefSeq" id="WP_202094853.1">
    <property type="nucleotide sequence ID" value="NZ_CP061035.1"/>
</dbReference>
<evidence type="ECO:0000259" key="1">
    <source>
        <dbReference type="Pfam" id="PF13545"/>
    </source>
</evidence>
<dbReference type="Proteomes" id="UP000595894">
    <property type="component" value="Chromosome"/>
</dbReference>
<dbReference type="Pfam" id="PF13545">
    <property type="entry name" value="HTH_Crp_2"/>
    <property type="match status" value="1"/>
</dbReference>
<evidence type="ECO:0000313" key="2">
    <source>
        <dbReference type="EMBL" id="QQV77934.1"/>
    </source>
</evidence>
<evidence type="ECO:0000313" key="3">
    <source>
        <dbReference type="Proteomes" id="UP000595894"/>
    </source>
</evidence>
<proteinExistence type="predicted"/>